<reference evidence="8" key="1">
    <citation type="journal article" date="2019" name="Int. J. Syst. Evol. Microbiol.">
        <title>The Global Catalogue of Microorganisms (GCM) 10K type strain sequencing project: providing services to taxonomists for standard genome sequencing and annotation.</title>
        <authorList>
            <consortium name="The Broad Institute Genomics Platform"/>
            <consortium name="The Broad Institute Genome Sequencing Center for Infectious Disease"/>
            <person name="Wu L."/>
            <person name="Ma J."/>
        </authorList>
    </citation>
    <scope>NUCLEOTIDE SEQUENCE [LARGE SCALE GENOMIC DNA]</scope>
    <source>
        <strain evidence="8">JCM 15592</strain>
    </source>
</reference>
<dbReference type="Gene3D" id="3.90.1030.10">
    <property type="entry name" value="Ribosomal protein L17"/>
    <property type="match status" value="1"/>
</dbReference>
<proteinExistence type="inferred from homology"/>
<evidence type="ECO:0000256" key="2">
    <source>
        <dbReference type="ARBA" id="ARBA00022980"/>
    </source>
</evidence>
<organism evidence="7 8">
    <name type="scientific">Nostocoides veronense</name>
    <dbReference type="NCBI Taxonomy" id="330836"/>
    <lineage>
        <taxon>Bacteria</taxon>
        <taxon>Bacillati</taxon>
        <taxon>Actinomycetota</taxon>
        <taxon>Actinomycetes</taxon>
        <taxon>Micrococcales</taxon>
        <taxon>Intrasporangiaceae</taxon>
        <taxon>Nostocoides</taxon>
    </lineage>
</organism>
<dbReference type="Pfam" id="PF01196">
    <property type="entry name" value="Ribosomal_L17"/>
    <property type="match status" value="1"/>
</dbReference>
<sequence length="322" mass="32836">MPAPKKGPRLGGGPAHERLILANLVTALMEHDSITTTEAKAKRLRPLAERMVTFAKRGDLHARRRVMTVIRDKGVVHRLFVEIAPDMAERPGGYTRITKIAARKGDNAPMAVIELVREPLSAKPKRAVVAEAEGATKRSAKEKKAKDEAAATPVADVQDAPVAEIEDAAGAAADDAAVAAEVQDAPVVDEVAAVETDVAADGAAVEAAEAEAAPVADLTDAEPVAATAAAGLVGDAGSADAAADDAAAAVELPAGAVAANADGSAPEGYAVKGNADSGLYHVPGSQWYDATEAEFWFDSADAAEKAGFKPAGGAAKQQVDEA</sequence>
<dbReference type="InterPro" id="IPR036373">
    <property type="entry name" value="Ribosomal_bL17_sf"/>
</dbReference>
<evidence type="ECO:0000256" key="6">
    <source>
        <dbReference type="SAM" id="MobiDB-lite"/>
    </source>
</evidence>
<evidence type="ECO:0000256" key="3">
    <source>
        <dbReference type="ARBA" id="ARBA00023274"/>
    </source>
</evidence>
<dbReference type="HAMAP" id="MF_01368">
    <property type="entry name" value="Ribosomal_bL17"/>
    <property type="match status" value="1"/>
</dbReference>
<dbReference type="PANTHER" id="PTHR14413">
    <property type="entry name" value="RIBOSOMAL PROTEIN L17"/>
    <property type="match status" value="1"/>
</dbReference>
<feature type="region of interest" description="Disordered" evidence="6">
    <location>
        <begin position="131"/>
        <end position="153"/>
    </location>
</feature>
<keyword evidence="8" id="KW-1185">Reference proteome</keyword>
<comment type="similarity">
    <text evidence="1 4 5">Belongs to the bacterial ribosomal protein bL17 family.</text>
</comment>
<evidence type="ECO:0000313" key="8">
    <source>
        <dbReference type="Proteomes" id="UP001499938"/>
    </source>
</evidence>
<dbReference type="EMBL" id="BAAAPO010000053">
    <property type="protein sequence ID" value="GAA1807034.1"/>
    <property type="molecule type" value="Genomic_DNA"/>
</dbReference>
<dbReference type="SUPFAM" id="SSF64263">
    <property type="entry name" value="Prokaryotic ribosomal protein L17"/>
    <property type="match status" value="1"/>
</dbReference>
<evidence type="ECO:0000256" key="4">
    <source>
        <dbReference type="HAMAP-Rule" id="MF_01368"/>
    </source>
</evidence>
<dbReference type="InterPro" id="IPR047859">
    <property type="entry name" value="Ribosomal_bL17_CS"/>
</dbReference>
<evidence type="ECO:0000313" key="7">
    <source>
        <dbReference type="EMBL" id="GAA1807034.1"/>
    </source>
</evidence>
<dbReference type="PANTHER" id="PTHR14413:SF16">
    <property type="entry name" value="LARGE RIBOSOMAL SUBUNIT PROTEIN BL17M"/>
    <property type="match status" value="1"/>
</dbReference>
<keyword evidence="2 4" id="KW-0689">Ribosomal protein</keyword>
<evidence type="ECO:0000256" key="1">
    <source>
        <dbReference type="ARBA" id="ARBA00008777"/>
    </source>
</evidence>
<keyword evidence="3 4" id="KW-0687">Ribonucleoprotein</keyword>
<dbReference type="Proteomes" id="UP001499938">
    <property type="component" value="Unassembled WGS sequence"/>
</dbReference>
<comment type="caution">
    <text evidence="7">The sequence shown here is derived from an EMBL/GenBank/DDBJ whole genome shotgun (WGS) entry which is preliminary data.</text>
</comment>
<dbReference type="InterPro" id="IPR000456">
    <property type="entry name" value="Ribosomal_bL17"/>
</dbReference>
<dbReference type="NCBIfam" id="TIGR00059">
    <property type="entry name" value="L17"/>
    <property type="match status" value="1"/>
</dbReference>
<accession>A0ABP4YED4</accession>
<protein>
    <recommendedName>
        <fullName evidence="4">Large ribosomal subunit protein bL17</fullName>
    </recommendedName>
</protein>
<dbReference type="RefSeq" id="WP_425564477.1">
    <property type="nucleotide sequence ID" value="NZ_BAAAPO010000053.1"/>
</dbReference>
<name>A0ABP4YED4_9MICO</name>
<comment type="subunit">
    <text evidence="4">Part of the 50S ribosomal subunit. Contacts protein L32.</text>
</comment>
<gene>
    <name evidence="4" type="primary">rplQ</name>
    <name evidence="7" type="ORF">GCM10009811_33200</name>
</gene>
<evidence type="ECO:0000256" key="5">
    <source>
        <dbReference type="RuleBase" id="RU000660"/>
    </source>
</evidence>
<dbReference type="PROSITE" id="PS01167">
    <property type="entry name" value="RIBOSOMAL_L17"/>
    <property type="match status" value="1"/>
</dbReference>